<dbReference type="Proteomes" id="UP000578531">
    <property type="component" value="Unassembled WGS sequence"/>
</dbReference>
<evidence type="ECO:0000313" key="2">
    <source>
        <dbReference type="Proteomes" id="UP000578531"/>
    </source>
</evidence>
<dbReference type="RefSeq" id="XP_037163594.1">
    <property type="nucleotide sequence ID" value="XM_037309515.1"/>
</dbReference>
<dbReference type="EMBL" id="JACCJC010000032">
    <property type="protein sequence ID" value="KAF6234193.1"/>
    <property type="molecule type" value="Genomic_DNA"/>
</dbReference>
<keyword evidence="2" id="KW-1185">Reference proteome</keyword>
<evidence type="ECO:0000313" key="1">
    <source>
        <dbReference type="EMBL" id="KAF6234193.1"/>
    </source>
</evidence>
<dbReference type="GeneID" id="59289269"/>
<sequence length="152" mass="16920">MRYDVFAISAGHGRAPREIHEVIGRADSHHIRATYGLLTHRPRTRIEDGIRDELDEVVNIQAPIWPADGNDMSARGSALEHVMKLCSKYCVSLKLPVSVSMMAPRTASRVWNVAPINQTCRVLQTLAPACVYMAGYLIGSSRPLSVYLCYHT</sequence>
<comment type="caution">
    <text evidence="1">The sequence shown here is derived from an EMBL/GenBank/DDBJ whole genome shotgun (WGS) entry which is preliminary data.</text>
</comment>
<reference evidence="1 2" key="1">
    <citation type="journal article" date="2020" name="Genomics">
        <title>Complete, high-quality genomes from long-read metagenomic sequencing of two wolf lichen thalli reveals enigmatic genome architecture.</title>
        <authorList>
            <person name="McKenzie S.K."/>
            <person name="Walston R.F."/>
            <person name="Allen J.L."/>
        </authorList>
    </citation>
    <scope>NUCLEOTIDE SEQUENCE [LARGE SCALE GENOMIC DNA]</scope>
    <source>
        <strain evidence="1">WasteWater2</strain>
    </source>
</reference>
<accession>A0A8H6FT22</accession>
<protein>
    <submittedName>
        <fullName evidence="1">Uncharacterized protein</fullName>
    </submittedName>
</protein>
<gene>
    <name evidence="1" type="ORF">HO173_007613</name>
</gene>
<dbReference type="AlphaFoldDB" id="A0A8H6FT22"/>
<name>A0A8H6FT22_9LECA</name>
<organism evidence="1 2">
    <name type="scientific">Letharia columbiana</name>
    <dbReference type="NCBI Taxonomy" id="112416"/>
    <lineage>
        <taxon>Eukaryota</taxon>
        <taxon>Fungi</taxon>
        <taxon>Dikarya</taxon>
        <taxon>Ascomycota</taxon>
        <taxon>Pezizomycotina</taxon>
        <taxon>Lecanoromycetes</taxon>
        <taxon>OSLEUM clade</taxon>
        <taxon>Lecanoromycetidae</taxon>
        <taxon>Lecanorales</taxon>
        <taxon>Lecanorineae</taxon>
        <taxon>Parmeliaceae</taxon>
        <taxon>Letharia</taxon>
    </lineage>
</organism>
<proteinExistence type="predicted"/>